<keyword evidence="1" id="KW-1133">Transmembrane helix</keyword>
<accession>A0A2T9XA61</accession>
<dbReference type="Proteomes" id="UP000245638">
    <property type="component" value="Unassembled WGS sequence"/>
</dbReference>
<feature type="transmembrane region" description="Helical" evidence="1">
    <location>
        <begin position="7"/>
        <end position="26"/>
    </location>
</feature>
<gene>
    <name evidence="2" type="ORF">DDW13_01595</name>
</gene>
<evidence type="ECO:0000313" key="2">
    <source>
        <dbReference type="EMBL" id="PVU76987.1"/>
    </source>
</evidence>
<proteinExistence type="predicted"/>
<evidence type="ECO:0008006" key="4">
    <source>
        <dbReference type="Google" id="ProtNLM"/>
    </source>
</evidence>
<dbReference type="AlphaFoldDB" id="A0A2T9XA61"/>
<keyword evidence="1" id="KW-0472">Membrane</keyword>
<evidence type="ECO:0000256" key="1">
    <source>
        <dbReference type="SAM" id="Phobius"/>
    </source>
</evidence>
<reference evidence="2 3" key="1">
    <citation type="journal article" date="2015" name="Appl. Environ. Microbiol.">
        <title>Nanoarchaeota, Their Sulfolobales Host, and Nanoarchaeota Virus Distribution across Yellowstone National Park Hot Springs.</title>
        <authorList>
            <person name="Munson-McGee J.H."/>
            <person name="Field E.K."/>
            <person name="Bateson M."/>
            <person name="Rooney C."/>
            <person name="Stepanauskas R."/>
            <person name="Young M.J."/>
        </authorList>
    </citation>
    <scope>NUCLEOTIDE SEQUENCE [LARGE SCALE GENOMIC DNA]</scope>
    <source>
        <strain evidence="2">SCGC AC-742_N10</strain>
    </source>
</reference>
<comment type="caution">
    <text evidence="2">The sequence shown here is derived from an EMBL/GenBank/DDBJ whole genome shotgun (WGS) entry which is preliminary data.</text>
</comment>
<protein>
    <recommendedName>
        <fullName evidence="4">DUF4352 domain-containing protein</fullName>
    </recommendedName>
</protein>
<name>A0A2T9XA61_9CREN</name>
<dbReference type="EMBL" id="QEFD01000057">
    <property type="protein sequence ID" value="PVU76987.1"/>
    <property type="molecule type" value="Genomic_DNA"/>
</dbReference>
<organism evidence="2 3">
    <name type="scientific">Acidianus hospitalis</name>
    <dbReference type="NCBI Taxonomy" id="563177"/>
    <lineage>
        <taxon>Archaea</taxon>
        <taxon>Thermoproteota</taxon>
        <taxon>Thermoprotei</taxon>
        <taxon>Sulfolobales</taxon>
        <taxon>Sulfolobaceae</taxon>
        <taxon>Acidianus</taxon>
    </lineage>
</organism>
<evidence type="ECO:0000313" key="3">
    <source>
        <dbReference type="Proteomes" id="UP000245638"/>
    </source>
</evidence>
<sequence length="141" mass="15682">MRNNKKYVLIAVTVIILIVIISIIIVKPFNSKNCTVAIIKQGCIKRGILSCMAKIGLNGSVYYFNLTVYNPGKPVPICCIRLSKTVIPFSGIFVFYKNSYYGDEIPQGRNTIIIAFNTTCSNITSLTIHLENGQNLQLNFA</sequence>
<keyword evidence="1" id="KW-0812">Transmembrane</keyword>